<name>A0ABT2TXL2_9FIRM</name>
<organism evidence="1 2">
    <name type="scientific">Blautia ammoniilytica</name>
    <dbReference type="NCBI Taxonomy" id="2981782"/>
    <lineage>
        <taxon>Bacteria</taxon>
        <taxon>Bacillati</taxon>
        <taxon>Bacillota</taxon>
        <taxon>Clostridia</taxon>
        <taxon>Lachnospirales</taxon>
        <taxon>Lachnospiraceae</taxon>
        <taxon>Blautia</taxon>
    </lineage>
</organism>
<sequence>MVHTVKVKREDIPKELQMLLENGKDSNGEEVFSHMPEDLIYLAALVDMQSSMLHLLMLHGNPLPPEAWKFAASIPKMADATLEKWEEYAQPYM</sequence>
<dbReference type="RefSeq" id="WP_158422712.1">
    <property type="nucleotide sequence ID" value="NZ_JAOQJL010000046.1"/>
</dbReference>
<comment type="caution">
    <text evidence="1">The sequence shown here is derived from an EMBL/GenBank/DDBJ whole genome shotgun (WGS) entry which is preliminary data.</text>
</comment>
<evidence type="ECO:0000313" key="2">
    <source>
        <dbReference type="Proteomes" id="UP001652409"/>
    </source>
</evidence>
<evidence type="ECO:0000313" key="1">
    <source>
        <dbReference type="EMBL" id="MCU6766969.1"/>
    </source>
</evidence>
<gene>
    <name evidence="1" type="ORF">OCV61_16480</name>
</gene>
<dbReference type="Proteomes" id="UP001652409">
    <property type="component" value="Unassembled WGS sequence"/>
</dbReference>
<accession>A0ABT2TXL2</accession>
<reference evidence="1 2" key="1">
    <citation type="journal article" date="2021" name="ISME Commun">
        <title>Automated analysis of genomic sequences facilitates high-throughput and comprehensive description of bacteria.</title>
        <authorList>
            <person name="Hitch T.C.A."/>
        </authorList>
    </citation>
    <scope>NUCLEOTIDE SEQUENCE [LARGE SCALE GENOMIC DNA]</scope>
    <source>
        <strain evidence="1 2">Sanger_23</strain>
    </source>
</reference>
<proteinExistence type="predicted"/>
<keyword evidence="2" id="KW-1185">Reference proteome</keyword>
<dbReference type="EMBL" id="JAOQJL010000046">
    <property type="protein sequence ID" value="MCU6766969.1"/>
    <property type="molecule type" value="Genomic_DNA"/>
</dbReference>
<protein>
    <submittedName>
        <fullName evidence="1">Uncharacterized protein</fullName>
    </submittedName>
</protein>